<name>A0A3P3YD50_PLABS</name>
<dbReference type="Proteomes" id="UP000290189">
    <property type="component" value="Unassembled WGS sequence"/>
</dbReference>
<evidence type="ECO:0000313" key="1">
    <source>
        <dbReference type="EMBL" id="SPQ98083.1"/>
    </source>
</evidence>
<sequence>MEPPGMTSLGLHRGIFCETIPGPYPSPIPLAHPSPVVSSATTSAAFANTGTEKLIVVNRNWFQLQTAFRHQDMPETRWTPLMSMFSG</sequence>
<accession>A0A3P3YD50</accession>
<dbReference type="AlphaFoldDB" id="A0A3P3YD50"/>
<geneLocation type="mitochondrion" evidence="1"/>
<dbReference type="EMBL" id="OVEO01000009">
    <property type="protein sequence ID" value="SPQ98083.1"/>
    <property type="molecule type" value="Genomic_DNA"/>
</dbReference>
<reference evidence="1 2" key="1">
    <citation type="submission" date="2018-03" db="EMBL/GenBank/DDBJ databases">
        <authorList>
            <person name="Fogelqvist J."/>
        </authorList>
    </citation>
    <scope>NUCLEOTIDE SEQUENCE [LARGE SCALE GENOMIC DNA]</scope>
</reference>
<proteinExistence type="predicted"/>
<keyword evidence="1" id="KW-0496">Mitochondrion</keyword>
<gene>
    <name evidence="1" type="ORF">PLBR_LOCUS5298</name>
</gene>
<evidence type="ECO:0000313" key="2">
    <source>
        <dbReference type="Proteomes" id="UP000290189"/>
    </source>
</evidence>
<organism evidence="1 2">
    <name type="scientific">Plasmodiophora brassicae</name>
    <name type="common">Clubroot disease agent</name>
    <dbReference type="NCBI Taxonomy" id="37360"/>
    <lineage>
        <taxon>Eukaryota</taxon>
        <taxon>Sar</taxon>
        <taxon>Rhizaria</taxon>
        <taxon>Endomyxa</taxon>
        <taxon>Phytomyxea</taxon>
        <taxon>Plasmodiophorida</taxon>
        <taxon>Plasmodiophoridae</taxon>
        <taxon>Plasmodiophora</taxon>
    </lineage>
</organism>
<protein>
    <submittedName>
        <fullName evidence="1">Uncharacterized protein</fullName>
    </submittedName>
</protein>